<protein>
    <recommendedName>
        <fullName evidence="5">Carbohydrate-binding/sugar hydrolysis domain-containing protein</fullName>
    </recommendedName>
</protein>
<dbReference type="InterPro" id="IPR006633">
    <property type="entry name" value="Carb-bd_sugar_hydrolysis-dom"/>
</dbReference>
<dbReference type="SUPFAM" id="SSF51126">
    <property type="entry name" value="Pectin lyase-like"/>
    <property type="match status" value="2"/>
</dbReference>
<reference evidence="6 7" key="1">
    <citation type="journal article" date="2015" name="Microbiome">
        <title>Genomic resolution of linkages in carbon, nitrogen, and sulfur cycling among widespread estuary sediment bacteria.</title>
        <authorList>
            <person name="Baker B.J."/>
            <person name="Lazar C.S."/>
            <person name="Teske A.P."/>
            <person name="Dick G.J."/>
        </authorList>
    </citation>
    <scope>NUCLEOTIDE SEQUENCE [LARGE SCALE GENOMIC DNA]</scope>
    <source>
        <strain evidence="6">SM23_42</strain>
    </source>
</reference>
<evidence type="ECO:0000313" key="6">
    <source>
        <dbReference type="EMBL" id="KPK64709.1"/>
    </source>
</evidence>
<dbReference type="Pfam" id="PF13860">
    <property type="entry name" value="FlgD_ig"/>
    <property type="match status" value="1"/>
</dbReference>
<dbReference type="InterPro" id="IPR011050">
    <property type="entry name" value="Pectin_lyase_fold/virulence"/>
</dbReference>
<dbReference type="AlphaFoldDB" id="A0A0S8FVJ8"/>
<dbReference type="NCBIfam" id="TIGR03804">
    <property type="entry name" value="para_beta_helix"/>
    <property type="match status" value="1"/>
</dbReference>
<organism evidence="6 7">
    <name type="scientific">candidate division WOR_3 bacterium SM23_42</name>
    <dbReference type="NCBI Taxonomy" id="1703779"/>
    <lineage>
        <taxon>Bacteria</taxon>
        <taxon>Bacteria division WOR-3</taxon>
    </lineage>
</organism>
<evidence type="ECO:0000256" key="1">
    <source>
        <dbReference type="ARBA" id="ARBA00004906"/>
    </source>
</evidence>
<evidence type="ECO:0000259" key="5">
    <source>
        <dbReference type="SMART" id="SM00722"/>
    </source>
</evidence>
<proteinExistence type="predicted"/>
<evidence type="ECO:0000313" key="7">
    <source>
        <dbReference type="Proteomes" id="UP000051373"/>
    </source>
</evidence>
<dbReference type="Pfam" id="PF13229">
    <property type="entry name" value="Beta_helix"/>
    <property type="match status" value="2"/>
</dbReference>
<dbReference type="SMART" id="SM00722">
    <property type="entry name" value="CASH"/>
    <property type="match status" value="2"/>
</dbReference>
<evidence type="ECO:0000256" key="3">
    <source>
        <dbReference type="ARBA" id="ARBA00022786"/>
    </source>
</evidence>
<keyword evidence="2" id="KW-0677">Repeat</keyword>
<keyword evidence="4" id="KW-0732">Signal</keyword>
<dbReference type="STRING" id="1703779.AMJ83_00485"/>
<dbReference type="InterPro" id="IPR006626">
    <property type="entry name" value="PbH1"/>
</dbReference>
<feature type="signal peptide" evidence="4">
    <location>
        <begin position="1"/>
        <end position="21"/>
    </location>
</feature>
<evidence type="ECO:0000256" key="4">
    <source>
        <dbReference type="SAM" id="SignalP"/>
    </source>
</evidence>
<dbReference type="InterPro" id="IPR039448">
    <property type="entry name" value="Beta_helix"/>
</dbReference>
<dbReference type="PANTHER" id="PTHR22990:SF15">
    <property type="entry name" value="F-BOX ONLY PROTEIN 10"/>
    <property type="match status" value="1"/>
</dbReference>
<dbReference type="Proteomes" id="UP000051373">
    <property type="component" value="Unassembled WGS sequence"/>
</dbReference>
<dbReference type="InterPro" id="IPR051550">
    <property type="entry name" value="SCF-Subunits/Alg-Epimerases"/>
</dbReference>
<dbReference type="Gene3D" id="2.60.40.4070">
    <property type="match status" value="1"/>
</dbReference>
<dbReference type="InterPro" id="IPR012334">
    <property type="entry name" value="Pectin_lyas_fold"/>
</dbReference>
<feature type="domain" description="Carbohydrate-binding/sugar hydrolysis" evidence="5">
    <location>
        <begin position="261"/>
        <end position="409"/>
    </location>
</feature>
<dbReference type="NCBIfam" id="TIGR04183">
    <property type="entry name" value="Por_Secre_tail"/>
    <property type="match status" value="1"/>
</dbReference>
<sequence>MKHIRTVVIVAALICTNAAYATVWYVHPDSVLNCIQHCLDSCSTGDTVLVGPGVYSEHIVWPSIQGIDLVSEYGVDMTYIDGGGTAIVIEINTGVDSTTMISGFTIQNGYPAGIYCFQNTSPTITGNTITNNTSNDHGGGIYCLYSSSPTITNNIITGNTGMWAGGIDCNQTSAPTITGNTITGNTSYRGAGISCYYGSSPTITDNTITQNTAAWTGGGIWCTVNCSPTITGNTITDNSVTGGGSQDVGGGICCMYNSSPPITDNTISNNSASAGGGILCYENSSPSIINNTITGNTVTAGGGGILIYQYCSPTITDNIITGNTAEGGGGLALQTTSSLVTGNTFSGNTADFGGGIHCTVDDLSTITSNIITGNTANSFAGGISCKLGASPVIEHCTIAGNYGDGIYCFEDANPTINHNNIIDNVGYGVRNISSITVNAEDNWWGDSTGPYHPTTNPGGLGDTVSDYVDFVPWMGEPGIEEYEISYPPKLNVQITPNPFTQFTNIRYTIHDARSTMQKPQISIYDASGRLVKSFNLESSIQGQESKVVWNGYDNNGKRVPAGTYFCRIIVGERSIIEKATLIE</sequence>
<dbReference type="Gene3D" id="2.160.20.10">
    <property type="entry name" value="Single-stranded right-handed beta-helix, Pectin lyase-like"/>
    <property type="match status" value="2"/>
</dbReference>
<accession>A0A0S8FVJ8</accession>
<comment type="caution">
    <text evidence="6">The sequence shown here is derived from an EMBL/GenBank/DDBJ whole genome shotgun (WGS) entry which is preliminary data.</text>
</comment>
<dbReference type="InterPro" id="IPR022441">
    <property type="entry name" value="Para_beta_helix_rpt-2"/>
</dbReference>
<gene>
    <name evidence="6" type="ORF">AMJ83_00485</name>
</gene>
<dbReference type="InterPro" id="IPR025965">
    <property type="entry name" value="FlgD/Vpr_Ig-like"/>
</dbReference>
<name>A0A0S8FVJ8_UNCW3</name>
<feature type="domain" description="Carbohydrate-binding/sugar hydrolysis" evidence="5">
    <location>
        <begin position="83"/>
        <end position="248"/>
    </location>
</feature>
<keyword evidence="3" id="KW-0833">Ubl conjugation pathway</keyword>
<evidence type="ECO:0000256" key="2">
    <source>
        <dbReference type="ARBA" id="ARBA00022737"/>
    </source>
</evidence>
<comment type="pathway">
    <text evidence="1">Protein modification; protein ubiquitination.</text>
</comment>
<dbReference type="InterPro" id="IPR026444">
    <property type="entry name" value="Secre_tail"/>
</dbReference>
<dbReference type="EMBL" id="LJUJ01000001">
    <property type="protein sequence ID" value="KPK64709.1"/>
    <property type="molecule type" value="Genomic_DNA"/>
</dbReference>
<feature type="chain" id="PRO_5006646461" description="Carbohydrate-binding/sugar hydrolysis domain-containing protein" evidence="4">
    <location>
        <begin position="22"/>
        <end position="583"/>
    </location>
</feature>
<dbReference type="PANTHER" id="PTHR22990">
    <property type="entry name" value="F-BOX ONLY PROTEIN"/>
    <property type="match status" value="1"/>
</dbReference>
<dbReference type="SMART" id="SM00710">
    <property type="entry name" value="PbH1"/>
    <property type="match status" value="13"/>
</dbReference>